<reference evidence="1 2" key="1">
    <citation type="submission" date="2020-04" db="EMBL/GenBank/DDBJ databases">
        <title>MicrobeNet Type strains.</title>
        <authorList>
            <person name="Nicholson A.C."/>
        </authorList>
    </citation>
    <scope>NUCLEOTIDE SEQUENCE [LARGE SCALE GENOMIC DNA]</scope>
    <source>
        <strain evidence="1 2">JCM 3332</strain>
    </source>
</reference>
<sequence>MDLLNLIEDPERAFAFTGDDLDAERIAAADDLFQRQRHRISLLDKRATDAGVDVIRSYADIVPLLFTHTAYKSYPQSFYDKGRWDKMLQWLSTLSADDFSDVDIEGVSDVDDWLERLWAAGHAVIATSGTSGKVSFLNHTMADRARKTRHFKYTHGWPRVRSDNDHVLFWMGPSFGRTSAVEAFHTGVENWARPGAVHALSDEPLLISEVSKAAAFRTKMAAGTATPDEIAERESADAAKSARMRADLDKFIDTLLAHRDQPICVSGLWAQHMAIMERARELGIGDGEFHPESIVSAGGGVKGVALPADYKDQVARFWGDVVRTGTYGMTELSQALPMCDGGRYHVAPGLIVLPLDENGERLLGPDDAVNGRLEARFAFLDLGVEGRWGGIITGDKVTIDLSGRCPCGRPGKTLLDNIARFARPGQDDHIGCAGTIDAYIRGVVGS</sequence>
<proteinExistence type="predicted"/>
<accession>A0A846Y6Y1</accession>
<keyword evidence="2" id="KW-1185">Reference proteome</keyword>
<dbReference type="AlphaFoldDB" id="A0A846Y6Y1"/>
<name>A0A846Y6Y1_9NOCA</name>
<comment type="caution">
    <text evidence="1">The sequence shown here is derived from an EMBL/GenBank/DDBJ whole genome shotgun (WGS) entry which is preliminary data.</text>
</comment>
<dbReference type="Proteomes" id="UP000570678">
    <property type="component" value="Unassembled WGS sequence"/>
</dbReference>
<organism evidence="1 2">
    <name type="scientific">Nocardia flavorosea</name>
    <dbReference type="NCBI Taxonomy" id="53429"/>
    <lineage>
        <taxon>Bacteria</taxon>
        <taxon>Bacillati</taxon>
        <taxon>Actinomycetota</taxon>
        <taxon>Actinomycetes</taxon>
        <taxon>Mycobacteriales</taxon>
        <taxon>Nocardiaceae</taxon>
        <taxon>Nocardia</taxon>
    </lineage>
</organism>
<protein>
    <recommendedName>
        <fullName evidence="3">Acyl-protein synthetase LuxE domain-containing protein</fullName>
    </recommendedName>
</protein>
<evidence type="ECO:0000313" key="1">
    <source>
        <dbReference type="EMBL" id="NKY54607.1"/>
    </source>
</evidence>
<evidence type="ECO:0000313" key="2">
    <source>
        <dbReference type="Proteomes" id="UP000570678"/>
    </source>
</evidence>
<gene>
    <name evidence="1" type="ORF">HGA15_00225</name>
</gene>
<dbReference type="EMBL" id="JAAXOT010000001">
    <property type="protein sequence ID" value="NKY54607.1"/>
    <property type="molecule type" value="Genomic_DNA"/>
</dbReference>
<dbReference type="RefSeq" id="WP_062971411.1">
    <property type="nucleotide sequence ID" value="NZ_JAAXOT010000001.1"/>
</dbReference>
<evidence type="ECO:0008006" key="3">
    <source>
        <dbReference type="Google" id="ProtNLM"/>
    </source>
</evidence>